<feature type="compositionally biased region" description="Polar residues" evidence="1">
    <location>
        <begin position="407"/>
        <end position="429"/>
    </location>
</feature>
<feature type="region of interest" description="Disordered" evidence="1">
    <location>
        <begin position="405"/>
        <end position="439"/>
    </location>
</feature>
<sequence>MNHPGSTIGDDVSVNSFGSSFIDSSPRIGLDPRARSTSDLFEVPASRIKPKPYKRSSAPHATYLAPASQHSRQNLSLIPEQVQMPPNLPNMLTPYQKQRRRMKSSFQFPNGENFTPKQKPLKAFPSDGNSYDNNVVSAHTRGLPKSASCSNFHTGHDRTSLLRTSGASRHSIRSGSLTAASVPSSPTPIPSRFHKSASTSKLPLEGRYRRSLSPLPFNPSSKPSGATNSKAFSPHPIRDINNNSSRTQAVSSNNSTNSSNSLKSENVVSSNTSTDASETHLKPMAAAKHIVPSAVHAYTPKTSSNLQAHSAPSKYSESKTSSMSDKARIPLKPVQNTKVAQASTPPPAKGIKRSYSSRIGSFFRKLLPSKKNKNAIVKSESPRSISTKAVYNKTEAIPIETPKISVSRPSHSSSQDQITVSERTGNNCSDPDDINDGDNEVDDFDDDDDQLLDIDLVFDSLLLKTDHPVTIPSTPLKISSHKPNPDNQALTPVNRDKTKAEESNIDYGLIEEFSRLGSFITDESQPQKLSMVLPPARSLKRPLLANKESMVGFYRQHVSQNKIADPDARLDVNLKRDWKNIYYDTVITIVDVDQEPISGVQTKKLRFGHAVYVKDTYAAGDYERSDKRFIRARRRMMQTHDTAFIDAVKHQLNEFKKEEMKVHGESLKNTHYFL</sequence>
<feature type="region of interest" description="Disordered" evidence="1">
    <location>
        <begin position="107"/>
        <end position="277"/>
    </location>
</feature>
<accession>A0A1G4K8Q7</accession>
<feature type="compositionally biased region" description="Polar residues" evidence="1">
    <location>
        <begin position="240"/>
        <end position="250"/>
    </location>
</feature>
<feature type="compositionally biased region" description="Acidic residues" evidence="1">
    <location>
        <begin position="430"/>
        <end position="439"/>
    </location>
</feature>
<feature type="compositionally biased region" description="Polar residues" evidence="1">
    <location>
        <begin position="218"/>
        <end position="231"/>
    </location>
</feature>
<name>A0A1G4K8Q7_9SACH</name>
<feature type="compositionally biased region" description="Polar residues" evidence="1">
    <location>
        <begin position="107"/>
        <end position="116"/>
    </location>
</feature>
<evidence type="ECO:0000313" key="3">
    <source>
        <dbReference type="Proteomes" id="UP000191144"/>
    </source>
</evidence>
<gene>
    <name evidence="2" type="ORF">LAME_0G09802G</name>
</gene>
<feature type="region of interest" description="Disordered" evidence="1">
    <location>
        <begin position="474"/>
        <end position="498"/>
    </location>
</feature>
<feature type="compositionally biased region" description="Polar residues" evidence="1">
    <location>
        <begin position="161"/>
        <end position="184"/>
    </location>
</feature>
<feature type="compositionally biased region" description="Polar residues" evidence="1">
    <location>
        <begin position="127"/>
        <end position="137"/>
    </location>
</feature>
<reference evidence="3" key="1">
    <citation type="submission" date="2016-03" db="EMBL/GenBank/DDBJ databases">
        <authorList>
            <person name="Devillers Hugo."/>
        </authorList>
    </citation>
    <scope>NUCLEOTIDE SEQUENCE [LARGE SCALE GENOMIC DNA]</scope>
</reference>
<dbReference type="Proteomes" id="UP000191144">
    <property type="component" value="Chromosome G"/>
</dbReference>
<feature type="compositionally biased region" description="Low complexity" evidence="1">
    <location>
        <begin position="310"/>
        <end position="324"/>
    </location>
</feature>
<dbReference type="EMBL" id="LT598484">
    <property type="protein sequence ID" value="SCV00449.1"/>
    <property type="molecule type" value="Genomic_DNA"/>
</dbReference>
<feature type="compositionally biased region" description="Low complexity" evidence="1">
    <location>
        <begin position="251"/>
        <end position="266"/>
    </location>
</feature>
<feature type="region of interest" description="Disordered" evidence="1">
    <location>
        <begin position="1"/>
        <end position="58"/>
    </location>
</feature>
<feature type="compositionally biased region" description="Polar residues" evidence="1">
    <location>
        <begin position="474"/>
        <end position="491"/>
    </location>
</feature>
<feature type="compositionally biased region" description="Polar residues" evidence="1">
    <location>
        <begin position="13"/>
        <end position="23"/>
    </location>
</feature>
<evidence type="ECO:0000313" key="2">
    <source>
        <dbReference type="EMBL" id="SCV00449.1"/>
    </source>
</evidence>
<keyword evidence="3" id="KW-1185">Reference proteome</keyword>
<dbReference type="OrthoDB" id="5563016at2759"/>
<organism evidence="2 3">
    <name type="scientific">Lachancea meyersii CBS 8951</name>
    <dbReference type="NCBI Taxonomy" id="1266667"/>
    <lineage>
        <taxon>Eukaryota</taxon>
        <taxon>Fungi</taxon>
        <taxon>Dikarya</taxon>
        <taxon>Ascomycota</taxon>
        <taxon>Saccharomycotina</taxon>
        <taxon>Saccharomycetes</taxon>
        <taxon>Saccharomycetales</taxon>
        <taxon>Saccharomycetaceae</taxon>
        <taxon>Lachancea</taxon>
    </lineage>
</organism>
<evidence type="ECO:0000256" key="1">
    <source>
        <dbReference type="SAM" id="MobiDB-lite"/>
    </source>
</evidence>
<proteinExistence type="predicted"/>
<dbReference type="AlphaFoldDB" id="A0A1G4K8Q7"/>
<protein>
    <submittedName>
        <fullName evidence="2">LAME_0G09802g1_1</fullName>
    </submittedName>
</protein>
<feature type="compositionally biased region" description="Polar residues" evidence="1">
    <location>
        <begin position="267"/>
        <end position="276"/>
    </location>
</feature>
<feature type="region of interest" description="Disordered" evidence="1">
    <location>
        <begin position="301"/>
        <end position="325"/>
    </location>
</feature>